<feature type="region of interest" description="Disordered" evidence="1">
    <location>
        <begin position="160"/>
        <end position="191"/>
    </location>
</feature>
<proteinExistence type="predicted"/>
<accession>A0A0W0EUS7</accession>
<organism evidence="4 5">
    <name type="scientific">Moniliophthora roreri</name>
    <name type="common">Frosty pod rot fungus</name>
    <name type="synonym">Monilia roreri</name>
    <dbReference type="NCBI Taxonomy" id="221103"/>
    <lineage>
        <taxon>Eukaryota</taxon>
        <taxon>Fungi</taxon>
        <taxon>Dikarya</taxon>
        <taxon>Basidiomycota</taxon>
        <taxon>Agaricomycotina</taxon>
        <taxon>Agaricomycetes</taxon>
        <taxon>Agaricomycetidae</taxon>
        <taxon>Agaricales</taxon>
        <taxon>Marasmiineae</taxon>
        <taxon>Marasmiaceae</taxon>
        <taxon>Moniliophthora</taxon>
    </lineage>
</organism>
<reference evidence="4 5" key="1">
    <citation type="submission" date="2015-12" db="EMBL/GenBank/DDBJ databases">
        <title>Draft genome sequence of Moniliophthora roreri, the causal agent of frosty pod rot of cacao.</title>
        <authorList>
            <person name="Aime M.C."/>
            <person name="Diaz-Valderrama J.R."/>
            <person name="Kijpornyongpan T."/>
            <person name="Phillips-Mora W."/>
        </authorList>
    </citation>
    <scope>NUCLEOTIDE SEQUENCE [LARGE SCALE GENOMIC DNA]</scope>
    <source>
        <strain evidence="4 5">MCA 2952</strain>
    </source>
</reference>
<name>A0A0W0EUS7_MONRR</name>
<evidence type="ECO:0000313" key="5">
    <source>
        <dbReference type="Proteomes" id="UP000054988"/>
    </source>
</evidence>
<evidence type="ECO:0000256" key="2">
    <source>
        <dbReference type="SAM" id="SignalP"/>
    </source>
</evidence>
<keyword evidence="2" id="KW-0732">Signal</keyword>
<feature type="domain" description="Deoxyribonuclease NucA/NucB" evidence="3">
    <location>
        <begin position="39"/>
        <end position="145"/>
    </location>
</feature>
<feature type="chain" id="PRO_5006901166" description="Deoxyribonuclease NucA/NucB domain-containing protein" evidence="2">
    <location>
        <begin position="23"/>
        <end position="278"/>
    </location>
</feature>
<evidence type="ECO:0000313" key="4">
    <source>
        <dbReference type="EMBL" id="KTB27831.1"/>
    </source>
</evidence>
<evidence type="ECO:0000259" key="3">
    <source>
        <dbReference type="Pfam" id="PF14040"/>
    </source>
</evidence>
<comment type="caution">
    <text evidence="4">The sequence shown here is derived from an EMBL/GenBank/DDBJ whole genome shotgun (WGS) entry which is preliminary data.</text>
</comment>
<dbReference type="EMBL" id="LATX01002519">
    <property type="protein sequence ID" value="KTB27831.1"/>
    <property type="molecule type" value="Genomic_DNA"/>
</dbReference>
<dbReference type="eggNOG" id="ENOG502S8F7">
    <property type="taxonomic scope" value="Eukaryota"/>
</dbReference>
<dbReference type="AlphaFoldDB" id="A0A0W0EUS7"/>
<feature type="signal peptide" evidence="2">
    <location>
        <begin position="1"/>
        <end position="22"/>
    </location>
</feature>
<dbReference type="InterPro" id="IPR029476">
    <property type="entry name" value="DNase_NucA_NucB"/>
</dbReference>
<protein>
    <recommendedName>
        <fullName evidence="3">Deoxyribonuclease NucA/NucB domain-containing protein</fullName>
    </recommendedName>
</protein>
<gene>
    <name evidence="4" type="ORF">WG66_19618</name>
</gene>
<dbReference type="Proteomes" id="UP000054988">
    <property type="component" value="Unassembled WGS sequence"/>
</dbReference>
<dbReference type="Pfam" id="PF14040">
    <property type="entry name" value="DNase_NucA_NucB"/>
    <property type="match status" value="1"/>
</dbReference>
<sequence>MMNTSRLQIFALAAYLIAAVSGATITFDCRRIPETCNNMCYASSHYTYRPMHFDPNTDNRRGRRQAAGCLPNPNRCSTNPPNTQRVTCDEYPFASAHGIGNNGWYSNSGATTRCVSSAECSSQGGSLSSFYQSFNRVDGTRIDIVVSEFSSTVAPYCNNPGLASDGNFRRGGRPPNRRDLPDGFNTGGKPPVRRAEAEVHQYKTANNLTVRSLTGPLEIGSEIFVPNNEWQNHPKVKAMLARRQNDDGGCTGTTAQMDAASLLEKHELGTTDKIVERL</sequence>
<evidence type="ECO:0000256" key="1">
    <source>
        <dbReference type="SAM" id="MobiDB-lite"/>
    </source>
</evidence>